<comment type="caution">
    <text evidence="1">The sequence shown here is derived from an EMBL/GenBank/DDBJ whole genome shotgun (WGS) entry which is preliminary data.</text>
</comment>
<keyword evidence="2" id="KW-1185">Reference proteome</keyword>
<dbReference type="AlphaFoldDB" id="A0A369A0B8"/>
<evidence type="ECO:0000313" key="2">
    <source>
        <dbReference type="Proteomes" id="UP000253517"/>
    </source>
</evidence>
<feature type="non-terminal residue" evidence="1">
    <location>
        <position position="33"/>
    </location>
</feature>
<proteinExistence type="predicted"/>
<dbReference type="EMBL" id="QPJS01000013">
    <property type="protein sequence ID" value="RCX00924.1"/>
    <property type="molecule type" value="Genomic_DNA"/>
</dbReference>
<dbReference type="Proteomes" id="UP000253517">
    <property type="component" value="Unassembled WGS sequence"/>
</dbReference>
<accession>A0A369A0B8</accession>
<organism evidence="1 2">
    <name type="scientific">Schleiferia thermophila</name>
    <dbReference type="NCBI Taxonomy" id="884107"/>
    <lineage>
        <taxon>Bacteria</taxon>
        <taxon>Pseudomonadati</taxon>
        <taxon>Bacteroidota</taxon>
        <taxon>Flavobacteriia</taxon>
        <taxon>Flavobacteriales</taxon>
        <taxon>Schleiferiaceae</taxon>
        <taxon>Schleiferia</taxon>
    </lineage>
</organism>
<sequence length="33" mass="3328">MTSGLFGDGQFSVDYTCSGVDSEQIAAGGQVAE</sequence>
<gene>
    <name evidence="1" type="ORF">DES35_1133</name>
</gene>
<evidence type="ECO:0000313" key="1">
    <source>
        <dbReference type="EMBL" id="RCX00924.1"/>
    </source>
</evidence>
<name>A0A369A0B8_9FLAO</name>
<protein>
    <submittedName>
        <fullName evidence="1">Uncharacterized protein</fullName>
    </submittedName>
</protein>
<reference evidence="1 2" key="1">
    <citation type="submission" date="2018-07" db="EMBL/GenBank/DDBJ databases">
        <title>Genomic Encyclopedia of Type Strains, Phase IV (KMG-IV): sequencing the most valuable type-strain genomes for metagenomic binning, comparative biology and taxonomic classification.</title>
        <authorList>
            <person name="Goeker M."/>
        </authorList>
    </citation>
    <scope>NUCLEOTIDE SEQUENCE [LARGE SCALE GENOMIC DNA]</scope>
    <source>
        <strain evidence="1 2">DSM 21410</strain>
    </source>
</reference>